<reference evidence="6" key="2">
    <citation type="submission" date="2025-09" db="UniProtKB">
        <authorList>
            <consortium name="Ensembl"/>
        </authorList>
    </citation>
    <scope>IDENTIFICATION</scope>
</reference>
<dbReference type="AlphaFoldDB" id="A0A8D0KW07"/>
<evidence type="ECO:0000256" key="5">
    <source>
        <dbReference type="SAM" id="MobiDB-lite"/>
    </source>
</evidence>
<dbReference type="Ensembl" id="ENSSOCT00000013156.1">
    <property type="protein sequence ID" value="ENSSOCP00000012806.1"/>
    <property type="gene ID" value="ENSSOCG00000009737.1"/>
</dbReference>
<proteinExistence type="inferred from homology"/>
<evidence type="ECO:0000256" key="2">
    <source>
        <dbReference type="ARBA" id="ARBA00006176"/>
    </source>
</evidence>
<feature type="compositionally biased region" description="Basic and acidic residues" evidence="5">
    <location>
        <begin position="14"/>
        <end position="26"/>
    </location>
</feature>
<dbReference type="GO" id="GO:0005869">
    <property type="term" value="C:dynactin complex"/>
    <property type="evidence" value="ECO:0007669"/>
    <property type="project" value="InterPro"/>
</dbReference>
<keyword evidence="4" id="KW-0243">Dynein</keyword>
<dbReference type="Pfam" id="PF04912">
    <property type="entry name" value="Dynamitin"/>
    <property type="match status" value="1"/>
</dbReference>
<feature type="region of interest" description="Disordered" evidence="5">
    <location>
        <begin position="53"/>
        <end position="73"/>
    </location>
</feature>
<evidence type="ECO:0000256" key="4">
    <source>
        <dbReference type="ARBA" id="ARBA00023017"/>
    </source>
</evidence>
<keyword evidence="3" id="KW-0963">Cytoplasm</keyword>
<name>A0A8D0KW07_STROC</name>
<dbReference type="GO" id="GO:0030286">
    <property type="term" value="C:dynein complex"/>
    <property type="evidence" value="ECO:0007669"/>
    <property type="project" value="UniProtKB-KW"/>
</dbReference>
<keyword evidence="7" id="KW-1185">Reference proteome</keyword>
<comment type="similarity">
    <text evidence="2">Belongs to the dynactin subunit 2 family.</text>
</comment>
<dbReference type="InterPro" id="IPR028133">
    <property type="entry name" value="Dynamitin"/>
</dbReference>
<evidence type="ECO:0000313" key="6">
    <source>
        <dbReference type="Ensembl" id="ENSSOCP00000012806.1"/>
    </source>
</evidence>
<organism evidence="6 7">
    <name type="scientific">Strix occidentalis caurina</name>
    <name type="common">northern spotted owl</name>
    <dbReference type="NCBI Taxonomy" id="311401"/>
    <lineage>
        <taxon>Eukaryota</taxon>
        <taxon>Metazoa</taxon>
        <taxon>Chordata</taxon>
        <taxon>Craniata</taxon>
        <taxon>Vertebrata</taxon>
        <taxon>Euteleostomi</taxon>
        <taxon>Archelosauria</taxon>
        <taxon>Archosauria</taxon>
        <taxon>Dinosauria</taxon>
        <taxon>Saurischia</taxon>
        <taxon>Theropoda</taxon>
        <taxon>Coelurosauria</taxon>
        <taxon>Aves</taxon>
        <taxon>Neognathae</taxon>
        <taxon>Neoaves</taxon>
        <taxon>Telluraves</taxon>
        <taxon>Strigiformes</taxon>
        <taxon>Strigidae</taxon>
        <taxon>Strix</taxon>
    </lineage>
</organism>
<comment type="subcellular location">
    <subcellularLocation>
        <location evidence="1">Cytoplasm</location>
    </subcellularLocation>
</comment>
<evidence type="ECO:0000256" key="3">
    <source>
        <dbReference type="ARBA" id="ARBA00022490"/>
    </source>
</evidence>
<evidence type="ECO:0000313" key="7">
    <source>
        <dbReference type="Proteomes" id="UP000694551"/>
    </source>
</evidence>
<reference evidence="6" key="1">
    <citation type="submission" date="2025-08" db="UniProtKB">
        <authorList>
            <consortium name="Ensembl"/>
        </authorList>
    </citation>
    <scope>IDENTIFICATION</scope>
</reference>
<dbReference type="GO" id="GO:0005737">
    <property type="term" value="C:cytoplasm"/>
    <property type="evidence" value="ECO:0007669"/>
    <property type="project" value="UniProtKB-SubCell"/>
</dbReference>
<dbReference type="Proteomes" id="UP000694551">
    <property type="component" value="Unplaced"/>
</dbReference>
<protein>
    <submittedName>
        <fullName evidence="6">Uncharacterized protein</fullName>
    </submittedName>
</protein>
<feature type="region of interest" description="Disordered" evidence="5">
    <location>
        <begin position="1"/>
        <end position="26"/>
    </location>
</feature>
<evidence type="ECO:0000256" key="1">
    <source>
        <dbReference type="ARBA" id="ARBA00004496"/>
    </source>
</evidence>
<feature type="compositionally biased region" description="Basic and acidic residues" evidence="5">
    <location>
        <begin position="53"/>
        <end position="62"/>
    </location>
</feature>
<dbReference type="GO" id="GO:0007017">
    <property type="term" value="P:microtubule-based process"/>
    <property type="evidence" value="ECO:0007669"/>
    <property type="project" value="InterPro"/>
</dbReference>
<feature type="compositionally biased region" description="Polar residues" evidence="5">
    <location>
        <begin position="64"/>
        <end position="73"/>
    </location>
</feature>
<sequence length="73" mass="7912">PAGPCWAGAPPDHGGGRGEPSLREELSSTSVEHLIINPNAAYEKFRDKRLSTKGVDFSDRINKPRTTGYESGE</sequence>
<accession>A0A8D0KW07</accession>